<evidence type="ECO:0000256" key="4">
    <source>
        <dbReference type="SAM" id="MobiDB-lite"/>
    </source>
</evidence>
<organism evidence="6 7">
    <name type="scientific">Hemibagrus guttatus</name>
    <dbReference type="NCBI Taxonomy" id="175788"/>
    <lineage>
        <taxon>Eukaryota</taxon>
        <taxon>Metazoa</taxon>
        <taxon>Chordata</taxon>
        <taxon>Craniata</taxon>
        <taxon>Vertebrata</taxon>
        <taxon>Euteleostomi</taxon>
        <taxon>Actinopterygii</taxon>
        <taxon>Neopterygii</taxon>
        <taxon>Teleostei</taxon>
        <taxon>Ostariophysi</taxon>
        <taxon>Siluriformes</taxon>
        <taxon>Bagridae</taxon>
        <taxon>Hemibagrus</taxon>
    </lineage>
</organism>
<feature type="region of interest" description="Disordered" evidence="4">
    <location>
        <begin position="1385"/>
        <end position="1413"/>
    </location>
</feature>
<feature type="domain" description="Reverse transcriptase" evidence="5">
    <location>
        <begin position="296"/>
        <end position="475"/>
    </location>
</feature>
<dbReference type="Proteomes" id="UP001274896">
    <property type="component" value="Unassembled WGS sequence"/>
</dbReference>
<dbReference type="Pfam" id="PF13518">
    <property type="entry name" value="HTH_28"/>
    <property type="match status" value="1"/>
</dbReference>
<dbReference type="EMBL" id="JAUCMX010000027">
    <property type="protein sequence ID" value="KAK3509106.1"/>
    <property type="molecule type" value="Genomic_DNA"/>
</dbReference>
<dbReference type="GO" id="GO:0003676">
    <property type="term" value="F:nucleic acid binding"/>
    <property type="evidence" value="ECO:0007669"/>
    <property type="project" value="InterPro"/>
</dbReference>
<dbReference type="InterPro" id="IPR009057">
    <property type="entry name" value="Homeodomain-like_sf"/>
</dbReference>
<dbReference type="Pfam" id="PF10506">
    <property type="entry name" value="USHBP1_PDZ-bd"/>
    <property type="match status" value="2"/>
</dbReference>
<dbReference type="InterPro" id="IPR043502">
    <property type="entry name" value="DNA/RNA_pol_sf"/>
</dbReference>
<sequence>MDSGVAVGAVAESHADSKSNYSSSRTYAFIFLEDFVAFVRGSKCERSHFLRDNEEVQEHSLQYEERIAELHSVIAELNERIGLLQCTTIRFNVSALRMDLAATASGGLPLQNTSPPTDPAELREIIVRQGALIRSYQDQVEALQSQLRSMSTAAPSRDPPAVCGLIDSGAAVNLIDWALVEELGIPTIPCIPSLRITAIDSQPIGGGYLTRQTELLEFQAVHGFFGGGFGLLGLRLHIYEDFREVFSEERAARLPSHQAWDCAIDLLPNASPPRGRVYPLSLPEAKAMEEYIVEALAVGHIQPSTSPAAAGFFFVGKKDGGLRPCIDYRGLNAITVRYPYPLPLVPAALEQLRGAEFFTKLDLRSAYNLVRICEGDEWKTAFHTTHGHYEYLVMPFGLTNAPAVFQSLINGVFQDILGKWVIAYIDDILVYSISLEEHVRHVREVLSRLQRHHLFVKPEKCEFHQTTMTFLGYVITQQGVEMDVTKVQAVTEWPSPTTVKELQHFLGFANFYRRFIRNYSSMAGPLTKREDGEFSELHSELNHSQQEATEDVDQDHVSCVSLLENQSVLVTAEIDNCSDLNSELQRVLMGLESVVCGRKKSACSLSVAEVDRHIEQLTTASQHCDLAIKTVEEIEGALGKDFYPSLCEERVRWEKELAGLQEENERLTAMLSSKDEEHNHTKATMSAIREERDRLRCRGNESSKSTPPIPLLYVVLLDLLRQSDCLMLEYEKTVLGVRELQTRLQSVQPGGGQFSPGRVIPAGRVNLSTGELSTSSSSNDIPVAKVAERVKLSKMLSESSSMERAKQDSEISSIGVSSNVEDHLAHSLQDCSNIQEIFQTLYSHGSAISDNKIREFEVETERLHSRIEHLKSQNDLLTITLEECKSNAERMSMLMGKYESNTTALRLALHYSEQCIEAYELLLALTDTEHGLVLGQYKVARVNIVGDQDSEESVFHLLKQAHDYRKTAETAAKDLLVRLDGSCGGIFTVTGCSVQPWESLSSNSHTSLNRIKFADDTTMVGLISKNNQKIEQSTTWKKCLSEVKMGRGSPIPPMLRRKIVEQYHKGVSQRKIAKSLKLSSSTVHNIIQRFREFGTISVRKGQGRKTMLDARDLRAFRRHCITYRNATVMEITTWAQEYFQKTLSVNTIYRAIRRCRLNLYKSKKKPYLNMIQKRRRFLWAKAHLKWTVAKWKTLLWSDESKFEVLFGKLGRHVIQTKEDKDNPSCYQRSVQKPASLMVWGCMSSCGMGSLHIWKGTINAESTTSSTASSCDTDFSKEDEQRLKDYIQQLKNDRAAVKLTMLELESVHIDPLSYDIKPRVDSHRLDLENAVLMQELMAMKEEIAEMKAQLYLLEKEKKALELKLSTQEAQEQAYLVQIEHLKSEVEEQQEQRRRSLSSTGSSTKDKSPKDSSVIVSELRSFSDSDPSAELNNALQKEMKLKVRVKDLVAALEKLTKCSEIRHQQSAEFVNDLKQANSNLVAAYEKAKKKHQNKLKKLESQMMAMVERHETQVRMLKQRITLLEEETSHQHTNETSL</sequence>
<dbReference type="Pfam" id="PF00078">
    <property type="entry name" value="RVT_1"/>
    <property type="match status" value="1"/>
</dbReference>
<dbReference type="InterPro" id="IPR019536">
    <property type="entry name" value="USHBP1_PDZ-bd"/>
</dbReference>
<evidence type="ECO:0000256" key="1">
    <source>
        <dbReference type="ARBA" id="ARBA00010879"/>
    </source>
</evidence>
<dbReference type="InterPro" id="IPR036397">
    <property type="entry name" value="RNaseH_sf"/>
</dbReference>
<dbReference type="CDD" id="cd01647">
    <property type="entry name" value="RT_LTR"/>
    <property type="match status" value="1"/>
</dbReference>
<dbReference type="SUPFAM" id="SSF46689">
    <property type="entry name" value="Homeodomain-like"/>
    <property type="match status" value="1"/>
</dbReference>
<dbReference type="PANTHER" id="PTHR23347:SF4">
    <property type="entry name" value="COLORECTAL MUTANT CANCER PROTEIN"/>
    <property type="match status" value="1"/>
</dbReference>
<feature type="coiled-coil region" evidence="3">
    <location>
        <begin position="1468"/>
        <end position="1524"/>
    </location>
</feature>
<dbReference type="GO" id="GO:0006259">
    <property type="term" value="P:DNA metabolic process"/>
    <property type="evidence" value="ECO:0007669"/>
    <property type="project" value="UniProtKB-ARBA"/>
</dbReference>
<reference evidence="6" key="1">
    <citation type="submission" date="2023-06" db="EMBL/GenBank/DDBJ databases">
        <title>Male Hemibagrus guttatus genome.</title>
        <authorList>
            <person name="Bian C."/>
        </authorList>
    </citation>
    <scope>NUCLEOTIDE SEQUENCE</scope>
    <source>
        <strain evidence="6">Male_cb2023</strain>
        <tissue evidence="6">Muscle</tissue>
    </source>
</reference>
<comment type="similarity">
    <text evidence="1">Belongs to the beta type-B retroviral polymerase family. HERV class-II K(HML-2) pol subfamily.</text>
</comment>
<dbReference type="Gene3D" id="3.10.10.10">
    <property type="entry name" value="HIV Type 1 Reverse Transcriptase, subunit A, domain 1"/>
    <property type="match status" value="1"/>
</dbReference>
<dbReference type="PROSITE" id="PS50878">
    <property type="entry name" value="RT_POL"/>
    <property type="match status" value="1"/>
</dbReference>
<gene>
    <name evidence="6" type="ORF">QTP70_020315</name>
</gene>
<dbReference type="InterPro" id="IPR000477">
    <property type="entry name" value="RT_dom"/>
</dbReference>
<evidence type="ECO:0000259" key="5">
    <source>
        <dbReference type="PROSITE" id="PS50878"/>
    </source>
</evidence>
<keyword evidence="3" id="KW-0175">Coiled coil</keyword>
<dbReference type="GO" id="GO:0004523">
    <property type="term" value="F:RNA-DNA hybrid ribonuclease activity"/>
    <property type="evidence" value="ECO:0007669"/>
    <property type="project" value="UniProtKB-EC"/>
</dbReference>
<protein>
    <recommendedName>
        <fullName evidence="2">ribonuclease H</fullName>
        <ecNumber evidence="2">3.1.26.4</ecNumber>
    </recommendedName>
</protein>
<dbReference type="Gene3D" id="1.10.10.10">
    <property type="entry name" value="Winged helix-like DNA-binding domain superfamily/Winged helix DNA-binding domain"/>
    <property type="match status" value="1"/>
</dbReference>
<proteinExistence type="inferred from homology"/>
<name>A0AAE0PVU1_9TELE</name>
<evidence type="ECO:0000256" key="2">
    <source>
        <dbReference type="ARBA" id="ARBA00012180"/>
    </source>
</evidence>
<accession>A0AAE0PVU1</accession>
<dbReference type="Gene3D" id="3.30.420.10">
    <property type="entry name" value="Ribonuclease H-like superfamily/Ribonuclease H"/>
    <property type="match status" value="1"/>
</dbReference>
<dbReference type="EC" id="3.1.26.4" evidence="2"/>
<dbReference type="InterPro" id="IPR040171">
    <property type="entry name" value="USBP1-like"/>
</dbReference>
<evidence type="ECO:0000313" key="6">
    <source>
        <dbReference type="EMBL" id="KAK3509106.1"/>
    </source>
</evidence>
<dbReference type="InterPro" id="IPR055247">
    <property type="entry name" value="InsJ-like_HTH"/>
</dbReference>
<dbReference type="InterPro" id="IPR043128">
    <property type="entry name" value="Rev_trsase/Diguanyl_cyclase"/>
</dbReference>
<keyword evidence="7" id="KW-1185">Reference proteome</keyword>
<dbReference type="InterPro" id="IPR036388">
    <property type="entry name" value="WH-like_DNA-bd_sf"/>
</dbReference>
<evidence type="ECO:0000256" key="3">
    <source>
        <dbReference type="SAM" id="Coils"/>
    </source>
</evidence>
<comment type="caution">
    <text evidence="6">The sequence shown here is derived from an EMBL/GenBank/DDBJ whole genome shotgun (WGS) entry which is preliminary data.</text>
</comment>
<feature type="coiled-coil region" evidence="3">
    <location>
        <begin position="853"/>
        <end position="887"/>
    </location>
</feature>
<dbReference type="CDD" id="cd00303">
    <property type="entry name" value="retropepsin_like"/>
    <property type="match status" value="1"/>
</dbReference>
<dbReference type="SUPFAM" id="SSF56672">
    <property type="entry name" value="DNA/RNA polymerases"/>
    <property type="match status" value="1"/>
</dbReference>
<evidence type="ECO:0000313" key="7">
    <source>
        <dbReference type="Proteomes" id="UP001274896"/>
    </source>
</evidence>
<feature type="coiled-coil region" evidence="3">
    <location>
        <begin position="650"/>
        <end position="677"/>
    </location>
</feature>
<dbReference type="PANTHER" id="PTHR23347">
    <property type="entry name" value="COLORECTAL MUTANT CANCER PROTEIN MCC PROTEIN -RELATED"/>
    <property type="match status" value="1"/>
</dbReference>
<dbReference type="Gene3D" id="3.30.70.270">
    <property type="match status" value="2"/>
</dbReference>